<dbReference type="AlphaFoldDB" id="A0A2N3N9L9"/>
<organism evidence="8 9">
    <name type="scientific">Lomentospora prolificans</name>
    <dbReference type="NCBI Taxonomy" id="41688"/>
    <lineage>
        <taxon>Eukaryota</taxon>
        <taxon>Fungi</taxon>
        <taxon>Dikarya</taxon>
        <taxon>Ascomycota</taxon>
        <taxon>Pezizomycotina</taxon>
        <taxon>Sordariomycetes</taxon>
        <taxon>Hypocreomycetidae</taxon>
        <taxon>Microascales</taxon>
        <taxon>Microascaceae</taxon>
        <taxon>Lomentospora</taxon>
    </lineage>
</organism>
<dbReference type="InParanoid" id="A0A2N3N9L9"/>
<reference evidence="8 9" key="1">
    <citation type="journal article" date="2017" name="G3 (Bethesda)">
        <title>First Draft Genome Sequence of the Pathogenic Fungus Lomentospora prolificans (Formerly Scedosporium prolificans).</title>
        <authorList>
            <person name="Luo R."/>
            <person name="Zimin A."/>
            <person name="Workman R."/>
            <person name="Fan Y."/>
            <person name="Pertea G."/>
            <person name="Grossman N."/>
            <person name="Wear M.P."/>
            <person name="Jia B."/>
            <person name="Miller H."/>
            <person name="Casadevall A."/>
            <person name="Timp W."/>
            <person name="Zhang S.X."/>
            <person name="Salzberg S.L."/>
        </authorList>
    </citation>
    <scope>NUCLEOTIDE SEQUENCE [LARGE SCALE GENOMIC DNA]</scope>
    <source>
        <strain evidence="8 9">JHH-5317</strain>
    </source>
</reference>
<accession>A0A2N3N9L9</accession>
<comment type="similarity">
    <text evidence="2">Belongs to the UPF0057 (PMP3) family.</text>
</comment>
<sequence>MCSPDIFLGILAILFPPLPVWVKCGICSGDSLINILLFCLGYIPGLIHAWYIIAKYPDPVFEYDSVDQEDGSRVTYVVIQSPATSPPPPQHNISYGTVGPASPQRQQGGGQSNANAAGSSNAPCPPSYAEVVAGDNKIQST</sequence>
<evidence type="ECO:0000313" key="8">
    <source>
        <dbReference type="EMBL" id="PKS09130.1"/>
    </source>
</evidence>
<evidence type="ECO:0000313" key="9">
    <source>
        <dbReference type="Proteomes" id="UP000233524"/>
    </source>
</evidence>
<dbReference type="PANTHER" id="PTHR21659:SF57">
    <property type="entry name" value="PLASMA MEMBRANE PROTEOLIPID 31"/>
    <property type="match status" value="1"/>
</dbReference>
<gene>
    <name evidence="8" type="ORF">jhhlp_003744</name>
</gene>
<keyword evidence="9" id="KW-1185">Reference proteome</keyword>
<evidence type="ECO:0000256" key="6">
    <source>
        <dbReference type="SAM" id="MobiDB-lite"/>
    </source>
</evidence>
<evidence type="ECO:0000256" key="1">
    <source>
        <dbReference type="ARBA" id="ARBA00004370"/>
    </source>
</evidence>
<dbReference type="InterPro" id="IPR000612">
    <property type="entry name" value="PMP3"/>
</dbReference>
<dbReference type="Proteomes" id="UP000233524">
    <property type="component" value="Unassembled WGS sequence"/>
</dbReference>
<evidence type="ECO:0000256" key="7">
    <source>
        <dbReference type="SAM" id="Phobius"/>
    </source>
</evidence>
<proteinExistence type="inferred from homology"/>
<evidence type="ECO:0000256" key="3">
    <source>
        <dbReference type="ARBA" id="ARBA00022692"/>
    </source>
</evidence>
<dbReference type="Pfam" id="PF01679">
    <property type="entry name" value="Pmp3"/>
    <property type="match status" value="1"/>
</dbReference>
<protein>
    <recommendedName>
        <fullName evidence="10">Stress response RCI peptide</fullName>
    </recommendedName>
</protein>
<dbReference type="EMBL" id="NLAX01000010">
    <property type="protein sequence ID" value="PKS09130.1"/>
    <property type="molecule type" value="Genomic_DNA"/>
</dbReference>
<feature type="compositionally biased region" description="Low complexity" evidence="6">
    <location>
        <begin position="112"/>
        <end position="122"/>
    </location>
</feature>
<dbReference type="OrthoDB" id="2802411at2759"/>
<evidence type="ECO:0000256" key="2">
    <source>
        <dbReference type="ARBA" id="ARBA00009530"/>
    </source>
</evidence>
<name>A0A2N3N9L9_9PEZI</name>
<evidence type="ECO:0008006" key="10">
    <source>
        <dbReference type="Google" id="ProtNLM"/>
    </source>
</evidence>
<dbReference type="GO" id="GO:0016020">
    <property type="term" value="C:membrane"/>
    <property type="evidence" value="ECO:0007669"/>
    <property type="project" value="UniProtKB-SubCell"/>
</dbReference>
<evidence type="ECO:0000256" key="4">
    <source>
        <dbReference type="ARBA" id="ARBA00022989"/>
    </source>
</evidence>
<comment type="caution">
    <text evidence="8">The sequence shown here is derived from an EMBL/GenBank/DDBJ whole genome shotgun (WGS) entry which is preliminary data.</text>
</comment>
<feature type="region of interest" description="Disordered" evidence="6">
    <location>
        <begin position="80"/>
        <end position="141"/>
    </location>
</feature>
<dbReference type="VEuPathDB" id="FungiDB:jhhlp_003744"/>
<feature type="transmembrane region" description="Helical" evidence="7">
    <location>
        <begin position="32"/>
        <end position="53"/>
    </location>
</feature>
<comment type="subcellular location">
    <subcellularLocation>
        <location evidence="1">Membrane</location>
    </subcellularLocation>
</comment>
<keyword evidence="5 7" id="KW-0472">Membrane</keyword>
<dbReference type="PANTHER" id="PTHR21659">
    <property type="entry name" value="HYDROPHOBIC PROTEIN RCI2 LOW TEMPERATURE AND SALT RESPONSIVE PROTEIN LTI6 -RELATED"/>
    <property type="match status" value="1"/>
</dbReference>
<keyword evidence="3 7" id="KW-0812">Transmembrane</keyword>
<evidence type="ECO:0000256" key="5">
    <source>
        <dbReference type="ARBA" id="ARBA00023136"/>
    </source>
</evidence>
<keyword evidence="4 7" id="KW-1133">Transmembrane helix</keyword>